<keyword evidence="3" id="KW-1003">Cell membrane</keyword>
<dbReference type="GO" id="GO:0005886">
    <property type="term" value="C:plasma membrane"/>
    <property type="evidence" value="ECO:0007669"/>
    <property type="project" value="UniProtKB-SubCell"/>
</dbReference>
<dbReference type="AlphaFoldDB" id="A0A368N360"/>
<keyword evidence="4 7" id="KW-0812">Transmembrane</keyword>
<feature type="transmembrane region" description="Helical" evidence="7">
    <location>
        <begin position="42"/>
        <end position="60"/>
    </location>
</feature>
<sequence>MKRPTNRQKSKTFDLIILKTATNYLIPLLLMFSIFVLLRGHYLSGGGFVGGLIASIAFVLHSFAHTTKVTLALFRFSPKTLIPVGLSICLVSALIPVFTGAPFFTGLWLEEPIAVIGSVGTALFFDIGVYTVVLGVTLTILFTIKDNV</sequence>
<keyword evidence="10" id="KW-1185">Reference proteome</keyword>
<evidence type="ECO:0000256" key="2">
    <source>
        <dbReference type="ARBA" id="ARBA00009425"/>
    </source>
</evidence>
<dbReference type="EMBL" id="QPIE01000001">
    <property type="protein sequence ID" value="RCU44972.1"/>
    <property type="molecule type" value="Genomic_DNA"/>
</dbReference>
<dbReference type="InterPro" id="IPR050622">
    <property type="entry name" value="CPA3_antiporter_subunitB"/>
</dbReference>
<keyword evidence="6 7" id="KW-0472">Membrane</keyword>
<dbReference type="NCBIfam" id="NF009163">
    <property type="entry name" value="PRK12509.1"/>
    <property type="match status" value="1"/>
</dbReference>
<comment type="similarity">
    <text evidence="2">Belongs to the CPA3 antiporters (TC 2.A.63) subunit B family.</text>
</comment>
<feature type="transmembrane region" description="Helical" evidence="7">
    <location>
        <begin position="113"/>
        <end position="144"/>
    </location>
</feature>
<dbReference type="Proteomes" id="UP000252172">
    <property type="component" value="Unassembled WGS sequence"/>
</dbReference>
<evidence type="ECO:0000259" key="8">
    <source>
        <dbReference type="Pfam" id="PF04039"/>
    </source>
</evidence>
<dbReference type="InterPro" id="IPR007182">
    <property type="entry name" value="MnhB"/>
</dbReference>
<evidence type="ECO:0000256" key="7">
    <source>
        <dbReference type="SAM" id="Phobius"/>
    </source>
</evidence>
<dbReference type="OrthoDB" id="9798859at2"/>
<keyword evidence="5 7" id="KW-1133">Transmembrane helix</keyword>
<dbReference type="RefSeq" id="WP_114302742.1">
    <property type="nucleotide sequence ID" value="NZ_QPIE01000001.1"/>
</dbReference>
<name>A0A368N360_9FLAO</name>
<evidence type="ECO:0000256" key="3">
    <source>
        <dbReference type="ARBA" id="ARBA00022475"/>
    </source>
</evidence>
<feature type="transmembrane region" description="Helical" evidence="7">
    <location>
        <begin position="12"/>
        <end position="36"/>
    </location>
</feature>
<dbReference type="PANTHER" id="PTHR33932:SF4">
    <property type="entry name" value="NA(+)_H(+) ANTIPORTER SUBUNIT B"/>
    <property type="match status" value="1"/>
</dbReference>
<gene>
    <name evidence="9" type="ORF">DQ356_01830</name>
</gene>
<evidence type="ECO:0000256" key="4">
    <source>
        <dbReference type="ARBA" id="ARBA00022692"/>
    </source>
</evidence>
<evidence type="ECO:0000256" key="5">
    <source>
        <dbReference type="ARBA" id="ARBA00022989"/>
    </source>
</evidence>
<proteinExistence type="inferred from homology"/>
<reference evidence="9 10" key="1">
    <citation type="submission" date="2018-07" db="EMBL/GenBank/DDBJ databases">
        <title>Chryseobacterium lacus sp. nov., isolated from lake water.</title>
        <authorList>
            <person name="Li C.-M."/>
        </authorList>
    </citation>
    <scope>NUCLEOTIDE SEQUENCE [LARGE SCALE GENOMIC DNA]</scope>
    <source>
        <strain evidence="9 10">YLOS41</strain>
    </source>
</reference>
<comment type="subcellular location">
    <subcellularLocation>
        <location evidence="1">Cell membrane</location>
        <topology evidence="1">Multi-pass membrane protein</topology>
    </subcellularLocation>
</comment>
<protein>
    <submittedName>
        <fullName evidence="9">Na+/H+ antiporter subunit B</fullName>
    </submittedName>
</protein>
<evidence type="ECO:0000256" key="1">
    <source>
        <dbReference type="ARBA" id="ARBA00004651"/>
    </source>
</evidence>
<evidence type="ECO:0000256" key="6">
    <source>
        <dbReference type="ARBA" id="ARBA00023136"/>
    </source>
</evidence>
<evidence type="ECO:0000313" key="10">
    <source>
        <dbReference type="Proteomes" id="UP000252172"/>
    </source>
</evidence>
<evidence type="ECO:0000313" key="9">
    <source>
        <dbReference type="EMBL" id="RCU44972.1"/>
    </source>
</evidence>
<feature type="domain" description="Na+/H+ antiporter MnhB subunit-related protein" evidence="8">
    <location>
        <begin position="17"/>
        <end position="139"/>
    </location>
</feature>
<dbReference type="Pfam" id="PF04039">
    <property type="entry name" value="MnhB"/>
    <property type="match status" value="1"/>
</dbReference>
<dbReference type="PANTHER" id="PTHR33932">
    <property type="entry name" value="NA(+)/H(+) ANTIPORTER SUBUNIT B"/>
    <property type="match status" value="1"/>
</dbReference>
<comment type="caution">
    <text evidence="9">The sequence shown here is derived from an EMBL/GenBank/DDBJ whole genome shotgun (WGS) entry which is preliminary data.</text>
</comment>
<accession>A0A368N360</accession>
<organism evidence="9 10">
    <name type="scientific">Chryseobacterium lacus</name>
    <dbReference type="NCBI Taxonomy" id="2058346"/>
    <lineage>
        <taxon>Bacteria</taxon>
        <taxon>Pseudomonadati</taxon>
        <taxon>Bacteroidota</taxon>
        <taxon>Flavobacteriia</taxon>
        <taxon>Flavobacteriales</taxon>
        <taxon>Weeksellaceae</taxon>
        <taxon>Chryseobacterium group</taxon>
        <taxon>Chryseobacterium</taxon>
    </lineage>
</organism>
<feature type="transmembrane region" description="Helical" evidence="7">
    <location>
        <begin position="81"/>
        <end position="101"/>
    </location>
</feature>